<accession>A0A210R156</accession>
<evidence type="ECO:0000256" key="23">
    <source>
        <dbReference type="ARBA" id="ARBA00047482"/>
    </source>
</evidence>
<comment type="caution">
    <text evidence="33">The sequence shown here is derived from an EMBL/GenBank/DDBJ whole genome shotgun (WGS) entry which is preliminary data.</text>
</comment>
<evidence type="ECO:0000256" key="9">
    <source>
        <dbReference type="ARBA" id="ARBA00022729"/>
    </source>
</evidence>
<dbReference type="InterPro" id="IPR002591">
    <property type="entry name" value="Phosphodiest/P_Trfase"/>
</dbReference>
<comment type="catalytic activity">
    <reaction evidence="24">
        <text>a 1-O-alkyl-sn-glycero-3-phosphocholine + H2O = a 1-O-alkyl-sn-glycerol + phosphocholine + H(+)</text>
        <dbReference type="Rhea" id="RHEA:36083"/>
        <dbReference type="ChEBI" id="CHEBI:15377"/>
        <dbReference type="ChEBI" id="CHEBI:15378"/>
        <dbReference type="ChEBI" id="CHEBI:15850"/>
        <dbReference type="ChEBI" id="CHEBI:30909"/>
        <dbReference type="ChEBI" id="CHEBI:295975"/>
    </reaction>
    <physiologicalReaction direction="left-to-right" evidence="24">
        <dbReference type="Rhea" id="RHEA:36084"/>
    </physiologicalReaction>
</comment>
<dbReference type="SUPFAM" id="SSF53649">
    <property type="entry name" value="Alkaline phosphatase-like"/>
    <property type="match status" value="1"/>
</dbReference>
<comment type="function">
    <text evidence="20">Choline-specific glycerophosphodiesterase that hydrolyzes glycerophosphocholine (GPC) and lysophosphatidylcholine (LPC) and contributes to supplying choline to the cells. Has a preference for LPC with short (12:0 and 14:0) or polyunsaturated (18:2 and 20:4) fatty acids. In vitro, hydrolyzes only choline-containing lysophospholipids, such as sphingosylphosphorylcholine (SPC), platelet-activating factor (PAF) and lysoPAF, but not other lysophospholipids.</text>
</comment>
<comment type="cofactor">
    <cofactor evidence="1">
        <name>Zn(2+)</name>
        <dbReference type="ChEBI" id="CHEBI:29105"/>
    </cofactor>
</comment>
<dbReference type="EC" id="3.1.4.38" evidence="4"/>
<sequence>MKGSTCRFKCIYHLLLICIIFESVSAHSIKKDNKLLLFLLDGFRWDYFDRQEINLPGFQRMISEGTRAEYLQPDFPSLSYPNYYSIMTGLHCEDHGMVGNYMFDTKHNESFLIGVNKAQYNAYWWDDGEPLWVTAEKQGKRSYFYSWPGCEVTIRGVDPTYCKKYPMFTYPKLKDMQAAIAEGLELFSNGSADVVGIYVELPDKYGHKYGPSSSQLNQKLMEIDTEMFKLLDELESRDLRDDVNIMIFSDHGMTEVSETRVINITDYIDIEDIRVVLDAGANVYIWPNDGKLDKVYSDLVSMDNSHLTVLKKEDIPDRWYYRNHYRTSPILLVAEKGWYITTPLLPRFYSYYGSGPMQGTHGFDNSETDMRGIFLATGPDISRNVVAKGFSVIHIYQMMCDVLGITPNPNDGQWSVVAGILTHTTVSSTVVCAYNMSLMIFTTVLGLVCL</sequence>
<dbReference type="GO" id="GO:0016042">
    <property type="term" value="P:lipid catabolic process"/>
    <property type="evidence" value="ECO:0007669"/>
    <property type="project" value="UniProtKB-KW"/>
</dbReference>
<dbReference type="GO" id="GO:0046872">
    <property type="term" value="F:metal ion binding"/>
    <property type="evidence" value="ECO:0007669"/>
    <property type="project" value="UniProtKB-KW"/>
</dbReference>
<dbReference type="GO" id="GO:0005886">
    <property type="term" value="C:plasma membrane"/>
    <property type="evidence" value="ECO:0007669"/>
    <property type="project" value="UniProtKB-SubCell"/>
</dbReference>
<dbReference type="GO" id="GO:0047390">
    <property type="term" value="F:glycerophosphocholine cholinephosphodiesterase activity"/>
    <property type="evidence" value="ECO:0007669"/>
    <property type="project" value="UniProtKB-EC"/>
</dbReference>
<comment type="catalytic activity">
    <reaction evidence="27">
        <text>1-hexadecanoyl-sn-glycero-3-phosphocholine + H2O = 1-hexadecanoyl-sn-glycerol + phosphocholine + H(+)</text>
        <dbReference type="Rhea" id="RHEA:41119"/>
        <dbReference type="ChEBI" id="CHEBI:15377"/>
        <dbReference type="ChEBI" id="CHEBI:15378"/>
        <dbReference type="ChEBI" id="CHEBI:72998"/>
        <dbReference type="ChEBI" id="CHEBI:75542"/>
        <dbReference type="ChEBI" id="CHEBI:295975"/>
    </reaction>
    <physiologicalReaction direction="left-to-right" evidence="27">
        <dbReference type="Rhea" id="RHEA:41120"/>
    </physiologicalReaction>
</comment>
<keyword evidence="10" id="KW-0378">Hydrolase</keyword>
<evidence type="ECO:0000256" key="24">
    <source>
        <dbReference type="ARBA" id="ARBA00047494"/>
    </source>
</evidence>
<comment type="catalytic activity">
    <reaction evidence="21">
        <text>1-dodecanoyl-sn-glycero-3-phosphocholine + H2O = 1-dodecanoyl-sn-glycerol + phosphocholine + H(+)</text>
        <dbReference type="Rhea" id="RHEA:41127"/>
        <dbReference type="ChEBI" id="CHEBI:15377"/>
        <dbReference type="ChEBI" id="CHEBI:15378"/>
        <dbReference type="ChEBI" id="CHEBI:74966"/>
        <dbReference type="ChEBI" id="CHEBI:75529"/>
        <dbReference type="ChEBI" id="CHEBI:295975"/>
    </reaction>
    <physiologicalReaction direction="left-to-right" evidence="21">
        <dbReference type="Rhea" id="RHEA:41128"/>
    </physiologicalReaction>
</comment>
<dbReference type="AlphaFoldDB" id="A0A210R156"/>
<evidence type="ECO:0000256" key="22">
    <source>
        <dbReference type="ARBA" id="ARBA00047322"/>
    </source>
</evidence>
<keyword evidence="5" id="KW-1003">Cell membrane</keyword>
<evidence type="ECO:0000256" key="8">
    <source>
        <dbReference type="ARBA" id="ARBA00022723"/>
    </source>
</evidence>
<evidence type="ECO:0000256" key="16">
    <source>
        <dbReference type="ARBA" id="ARBA00023180"/>
    </source>
</evidence>
<dbReference type="GO" id="GO:0098552">
    <property type="term" value="C:side of membrane"/>
    <property type="evidence" value="ECO:0007669"/>
    <property type="project" value="UniProtKB-KW"/>
</dbReference>
<protein>
    <recommendedName>
        <fullName evidence="4">glycerophosphocholine cholinephosphodiesterase</fullName>
        <ecNumber evidence="4">3.1.4.38</ecNumber>
    </recommendedName>
    <alternativeName>
        <fullName evidence="19">Choline-specific glycerophosphodiester phosphodiesterase</fullName>
    </alternativeName>
    <alternativeName>
        <fullName evidence="18">Ectonucleotide pyrophosphatase/phosphodiesterase family member 6</fullName>
    </alternativeName>
</protein>
<evidence type="ECO:0000256" key="5">
    <source>
        <dbReference type="ARBA" id="ARBA00022475"/>
    </source>
</evidence>
<keyword evidence="8" id="KW-0479">Metal-binding</keyword>
<gene>
    <name evidence="33" type="ORF">KP79_PYT05038</name>
</gene>
<evidence type="ECO:0000256" key="20">
    <source>
        <dbReference type="ARBA" id="ARBA00046203"/>
    </source>
</evidence>
<evidence type="ECO:0000256" key="26">
    <source>
        <dbReference type="ARBA" id="ARBA00047779"/>
    </source>
</evidence>
<comment type="similarity">
    <text evidence="3">Belongs to the nucleotide pyrophosphatase/phosphodiesterase family.</text>
</comment>
<evidence type="ECO:0000256" key="13">
    <source>
        <dbReference type="ARBA" id="ARBA00023098"/>
    </source>
</evidence>
<evidence type="ECO:0000256" key="32">
    <source>
        <dbReference type="SAM" id="SignalP"/>
    </source>
</evidence>
<feature type="chain" id="PRO_5013143459" description="glycerophosphocholine cholinephosphodiesterase" evidence="32">
    <location>
        <begin position="27"/>
        <end position="450"/>
    </location>
</feature>
<evidence type="ECO:0000256" key="11">
    <source>
        <dbReference type="ARBA" id="ARBA00022833"/>
    </source>
</evidence>
<keyword evidence="17" id="KW-0449">Lipoprotein</keyword>
<comment type="catalytic activity">
    <reaction evidence="31">
        <text>1-(5Z,8Z,11Z,14Z-eicosatetraenoyl)-sn-glycero-3-phosphocholine + H2O = 1-(5Z,8Z,11Z,14Z-eicosatetraenoyl)-sn-glycerol + phosphocholine + H(+)</text>
        <dbReference type="Rhea" id="RHEA:41003"/>
        <dbReference type="ChEBI" id="CHEBI:15377"/>
        <dbReference type="ChEBI" id="CHEBI:15378"/>
        <dbReference type="ChEBI" id="CHEBI:34071"/>
        <dbReference type="ChEBI" id="CHEBI:74344"/>
        <dbReference type="ChEBI" id="CHEBI:295975"/>
    </reaction>
    <physiologicalReaction direction="left-to-right" evidence="31">
        <dbReference type="Rhea" id="RHEA:41004"/>
    </physiologicalReaction>
</comment>
<keyword evidence="16" id="KW-0325">Glycoprotein</keyword>
<dbReference type="STRING" id="6573.A0A210R156"/>
<keyword evidence="6" id="KW-0597">Phosphoprotein</keyword>
<dbReference type="InterPro" id="IPR017850">
    <property type="entry name" value="Alkaline_phosphatase_core_sf"/>
</dbReference>
<dbReference type="CDD" id="cd16018">
    <property type="entry name" value="Enpp"/>
    <property type="match status" value="1"/>
</dbReference>
<keyword evidence="34" id="KW-1185">Reference proteome</keyword>
<keyword evidence="12" id="KW-0442">Lipid degradation</keyword>
<comment type="catalytic activity">
    <reaction evidence="30">
        <text>1-(9Z,12Z)-octadecadienoyl-sn-glycero-3-phosphocholine + H2O = 1-(9Z,12Z-octadecadienoyl)-sn-glycerol + phosphocholine + H(+)</text>
        <dbReference type="Rhea" id="RHEA:41115"/>
        <dbReference type="ChEBI" id="CHEBI:15377"/>
        <dbReference type="ChEBI" id="CHEBI:15378"/>
        <dbReference type="ChEBI" id="CHEBI:28733"/>
        <dbReference type="ChEBI" id="CHEBI:75561"/>
        <dbReference type="ChEBI" id="CHEBI:295975"/>
    </reaction>
    <physiologicalReaction direction="left-to-right" evidence="30">
        <dbReference type="Rhea" id="RHEA:41116"/>
    </physiologicalReaction>
</comment>
<keyword evidence="11" id="KW-0862">Zinc</keyword>
<comment type="catalytic activity">
    <reaction evidence="26">
        <text>1-tetradecanoyl-sn-glycero-3-phosphocholine + H2O = 1-tetradecanoyl-sn-glycerol + phosphocholine + H(+)</text>
        <dbReference type="Rhea" id="RHEA:40999"/>
        <dbReference type="ChEBI" id="CHEBI:15377"/>
        <dbReference type="ChEBI" id="CHEBI:15378"/>
        <dbReference type="ChEBI" id="CHEBI:64489"/>
        <dbReference type="ChEBI" id="CHEBI:75536"/>
        <dbReference type="ChEBI" id="CHEBI:295975"/>
    </reaction>
    <physiologicalReaction direction="left-to-right" evidence="26">
        <dbReference type="Rhea" id="RHEA:41000"/>
    </physiologicalReaction>
</comment>
<evidence type="ECO:0000313" key="34">
    <source>
        <dbReference type="Proteomes" id="UP000242188"/>
    </source>
</evidence>
<evidence type="ECO:0000256" key="12">
    <source>
        <dbReference type="ARBA" id="ARBA00022963"/>
    </source>
</evidence>
<keyword evidence="9 32" id="KW-0732">Signal</keyword>
<evidence type="ECO:0000256" key="21">
    <source>
        <dbReference type="ARBA" id="ARBA00047290"/>
    </source>
</evidence>
<evidence type="ECO:0000256" key="29">
    <source>
        <dbReference type="ARBA" id="ARBA00048703"/>
    </source>
</evidence>
<evidence type="ECO:0000313" key="33">
    <source>
        <dbReference type="EMBL" id="OWF54719.1"/>
    </source>
</evidence>
<dbReference type="PANTHER" id="PTHR10151">
    <property type="entry name" value="ECTONUCLEOTIDE PYROPHOSPHATASE/PHOSPHODIESTERASE"/>
    <property type="match status" value="1"/>
</dbReference>
<dbReference type="Proteomes" id="UP000242188">
    <property type="component" value="Unassembled WGS sequence"/>
</dbReference>
<evidence type="ECO:0000256" key="27">
    <source>
        <dbReference type="ARBA" id="ARBA00048209"/>
    </source>
</evidence>
<evidence type="ECO:0000256" key="2">
    <source>
        <dbReference type="ARBA" id="ARBA00004609"/>
    </source>
</evidence>
<evidence type="ECO:0000256" key="17">
    <source>
        <dbReference type="ARBA" id="ARBA00023288"/>
    </source>
</evidence>
<dbReference type="PANTHER" id="PTHR10151:SF66">
    <property type="entry name" value="GLYCEROPHOSPHOCHOLINE CHOLINEPHOSPHODIESTERASE ENPP6"/>
    <property type="match status" value="1"/>
</dbReference>
<dbReference type="Gene3D" id="3.30.1360.180">
    <property type="match status" value="1"/>
</dbReference>
<evidence type="ECO:0000256" key="4">
    <source>
        <dbReference type="ARBA" id="ARBA00012318"/>
    </source>
</evidence>
<evidence type="ECO:0000256" key="10">
    <source>
        <dbReference type="ARBA" id="ARBA00022801"/>
    </source>
</evidence>
<feature type="signal peptide" evidence="32">
    <location>
        <begin position="1"/>
        <end position="26"/>
    </location>
</feature>
<comment type="catalytic activity">
    <reaction evidence="29">
        <text>sn-glycerol 3-phosphocholine + H2O = phosphocholine + glycerol + H(+)</text>
        <dbReference type="Rhea" id="RHEA:19545"/>
        <dbReference type="ChEBI" id="CHEBI:15377"/>
        <dbReference type="ChEBI" id="CHEBI:15378"/>
        <dbReference type="ChEBI" id="CHEBI:16870"/>
        <dbReference type="ChEBI" id="CHEBI:17754"/>
        <dbReference type="ChEBI" id="CHEBI:295975"/>
        <dbReference type="EC" id="3.1.4.38"/>
    </reaction>
    <physiologicalReaction direction="left-to-right" evidence="29">
        <dbReference type="Rhea" id="RHEA:19546"/>
    </physiologicalReaction>
</comment>
<keyword evidence="14" id="KW-0472">Membrane</keyword>
<reference evidence="33 34" key="1">
    <citation type="journal article" date="2017" name="Nat. Ecol. Evol.">
        <title>Scallop genome provides insights into evolution of bilaterian karyotype and development.</title>
        <authorList>
            <person name="Wang S."/>
            <person name="Zhang J."/>
            <person name="Jiao W."/>
            <person name="Li J."/>
            <person name="Xun X."/>
            <person name="Sun Y."/>
            <person name="Guo X."/>
            <person name="Huan P."/>
            <person name="Dong B."/>
            <person name="Zhang L."/>
            <person name="Hu X."/>
            <person name="Sun X."/>
            <person name="Wang J."/>
            <person name="Zhao C."/>
            <person name="Wang Y."/>
            <person name="Wang D."/>
            <person name="Huang X."/>
            <person name="Wang R."/>
            <person name="Lv J."/>
            <person name="Li Y."/>
            <person name="Zhang Z."/>
            <person name="Liu B."/>
            <person name="Lu W."/>
            <person name="Hui Y."/>
            <person name="Liang J."/>
            <person name="Zhou Z."/>
            <person name="Hou R."/>
            <person name="Li X."/>
            <person name="Liu Y."/>
            <person name="Li H."/>
            <person name="Ning X."/>
            <person name="Lin Y."/>
            <person name="Zhao L."/>
            <person name="Xing Q."/>
            <person name="Dou J."/>
            <person name="Li Y."/>
            <person name="Mao J."/>
            <person name="Guo H."/>
            <person name="Dou H."/>
            <person name="Li T."/>
            <person name="Mu C."/>
            <person name="Jiang W."/>
            <person name="Fu Q."/>
            <person name="Fu X."/>
            <person name="Miao Y."/>
            <person name="Liu J."/>
            <person name="Yu Q."/>
            <person name="Li R."/>
            <person name="Liao H."/>
            <person name="Li X."/>
            <person name="Kong Y."/>
            <person name="Jiang Z."/>
            <person name="Chourrout D."/>
            <person name="Li R."/>
            <person name="Bao Z."/>
        </authorList>
    </citation>
    <scope>NUCLEOTIDE SEQUENCE [LARGE SCALE GENOMIC DNA]</scope>
    <source>
        <strain evidence="33 34">PY_sf001</strain>
    </source>
</reference>
<evidence type="ECO:0000256" key="30">
    <source>
        <dbReference type="ARBA" id="ARBA00049092"/>
    </source>
</evidence>
<evidence type="ECO:0000256" key="25">
    <source>
        <dbReference type="ARBA" id="ARBA00047600"/>
    </source>
</evidence>
<comment type="subcellular location">
    <subcellularLocation>
        <location evidence="2">Cell membrane</location>
        <topology evidence="2">Lipid-anchor</topology>
        <topology evidence="2">GPI-anchor</topology>
    </subcellularLocation>
</comment>
<organism evidence="33 34">
    <name type="scientific">Mizuhopecten yessoensis</name>
    <name type="common">Japanese scallop</name>
    <name type="synonym">Patinopecten yessoensis</name>
    <dbReference type="NCBI Taxonomy" id="6573"/>
    <lineage>
        <taxon>Eukaryota</taxon>
        <taxon>Metazoa</taxon>
        <taxon>Spiralia</taxon>
        <taxon>Lophotrochozoa</taxon>
        <taxon>Mollusca</taxon>
        <taxon>Bivalvia</taxon>
        <taxon>Autobranchia</taxon>
        <taxon>Pteriomorphia</taxon>
        <taxon>Pectinida</taxon>
        <taxon>Pectinoidea</taxon>
        <taxon>Pectinidae</taxon>
        <taxon>Mizuhopecten</taxon>
    </lineage>
</organism>
<comment type="catalytic activity">
    <reaction evidence="22">
        <text>1-(9Z-octadecenoyl)-sn-glycero-3-phosphocholine + H2O = 1-(9Z-octadecenoyl)-sn-glycerol + phosphocholine + H(+)</text>
        <dbReference type="Rhea" id="RHEA:41091"/>
        <dbReference type="ChEBI" id="CHEBI:15377"/>
        <dbReference type="ChEBI" id="CHEBI:15378"/>
        <dbReference type="ChEBI" id="CHEBI:28610"/>
        <dbReference type="ChEBI" id="CHEBI:75757"/>
        <dbReference type="ChEBI" id="CHEBI:295975"/>
    </reaction>
    <physiologicalReaction direction="left-to-right" evidence="22">
        <dbReference type="Rhea" id="RHEA:41092"/>
    </physiologicalReaction>
</comment>
<evidence type="ECO:0000256" key="15">
    <source>
        <dbReference type="ARBA" id="ARBA00023157"/>
    </source>
</evidence>
<dbReference type="Pfam" id="PF01663">
    <property type="entry name" value="Phosphodiest"/>
    <property type="match status" value="1"/>
</dbReference>
<evidence type="ECO:0000256" key="18">
    <source>
        <dbReference type="ARBA" id="ARBA00031167"/>
    </source>
</evidence>
<dbReference type="Gene3D" id="3.40.720.10">
    <property type="entry name" value="Alkaline Phosphatase, subunit A"/>
    <property type="match status" value="1"/>
</dbReference>
<name>A0A210R156_MIZYE</name>
<evidence type="ECO:0000256" key="7">
    <source>
        <dbReference type="ARBA" id="ARBA00022622"/>
    </source>
</evidence>
<keyword evidence="13" id="KW-0443">Lipid metabolism</keyword>
<proteinExistence type="inferred from homology"/>
<evidence type="ECO:0000256" key="6">
    <source>
        <dbReference type="ARBA" id="ARBA00022553"/>
    </source>
</evidence>
<evidence type="ECO:0000256" key="3">
    <source>
        <dbReference type="ARBA" id="ARBA00010594"/>
    </source>
</evidence>
<evidence type="ECO:0000256" key="28">
    <source>
        <dbReference type="ARBA" id="ARBA00048234"/>
    </source>
</evidence>
<evidence type="ECO:0000256" key="1">
    <source>
        <dbReference type="ARBA" id="ARBA00001947"/>
    </source>
</evidence>
<keyword evidence="15" id="KW-1015">Disulfide bond</keyword>
<comment type="catalytic activity">
    <reaction evidence="28">
        <text>sphing-4-enine-phosphocholine + H2O = sphing-4-enine + phosphocholine + H(+)</text>
        <dbReference type="Rhea" id="RHEA:41095"/>
        <dbReference type="ChEBI" id="CHEBI:15377"/>
        <dbReference type="ChEBI" id="CHEBI:15378"/>
        <dbReference type="ChEBI" id="CHEBI:57756"/>
        <dbReference type="ChEBI" id="CHEBI:58906"/>
        <dbReference type="ChEBI" id="CHEBI:295975"/>
    </reaction>
    <physiologicalReaction direction="left-to-right" evidence="28">
        <dbReference type="Rhea" id="RHEA:41096"/>
    </physiologicalReaction>
</comment>
<dbReference type="OrthoDB" id="415411at2759"/>
<evidence type="ECO:0000256" key="19">
    <source>
        <dbReference type="ARBA" id="ARBA00032556"/>
    </source>
</evidence>
<evidence type="ECO:0000256" key="14">
    <source>
        <dbReference type="ARBA" id="ARBA00023136"/>
    </source>
</evidence>
<comment type="catalytic activity">
    <reaction evidence="25">
        <text>a 1-acyl-sn-glycero-3-phosphocholine + H2O = a 1-acyl-sn-glycerol + phosphocholine + H(+)</text>
        <dbReference type="Rhea" id="RHEA:44720"/>
        <dbReference type="ChEBI" id="CHEBI:15377"/>
        <dbReference type="ChEBI" id="CHEBI:15378"/>
        <dbReference type="ChEBI" id="CHEBI:58168"/>
        <dbReference type="ChEBI" id="CHEBI:64683"/>
        <dbReference type="ChEBI" id="CHEBI:295975"/>
    </reaction>
    <physiologicalReaction direction="left-to-right" evidence="25">
        <dbReference type="Rhea" id="RHEA:44721"/>
    </physiologicalReaction>
</comment>
<comment type="catalytic activity">
    <reaction evidence="23">
        <text>glycero-2-phosphocholine + H2O = phosphocholine + glycerol + H(+)</text>
        <dbReference type="Rhea" id="RHEA:61684"/>
        <dbReference type="ChEBI" id="CHEBI:15377"/>
        <dbReference type="ChEBI" id="CHEBI:15378"/>
        <dbReference type="ChEBI" id="CHEBI:17754"/>
        <dbReference type="ChEBI" id="CHEBI:144950"/>
        <dbReference type="ChEBI" id="CHEBI:295975"/>
    </reaction>
    <physiologicalReaction direction="left-to-right" evidence="23">
        <dbReference type="Rhea" id="RHEA:61685"/>
    </physiologicalReaction>
</comment>
<keyword evidence="7" id="KW-0336">GPI-anchor</keyword>
<dbReference type="EMBL" id="NEDP02000931">
    <property type="protein sequence ID" value="OWF54719.1"/>
    <property type="molecule type" value="Genomic_DNA"/>
</dbReference>
<evidence type="ECO:0000256" key="31">
    <source>
        <dbReference type="ARBA" id="ARBA00049320"/>
    </source>
</evidence>